<dbReference type="AlphaFoldDB" id="A0A2T9K671"/>
<name>A0A2T9K671_9CAUL</name>
<feature type="transmembrane region" description="Helical" evidence="1">
    <location>
        <begin position="14"/>
        <end position="40"/>
    </location>
</feature>
<evidence type="ECO:0000313" key="3">
    <source>
        <dbReference type="Proteomes" id="UP000245073"/>
    </source>
</evidence>
<accession>A0A2T9K671</accession>
<keyword evidence="1" id="KW-0812">Transmembrane</keyword>
<dbReference type="EMBL" id="QDKQ01000030">
    <property type="protein sequence ID" value="PVM91462.1"/>
    <property type="molecule type" value="Genomic_DNA"/>
</dbReference>
<proteinExistence type="predicted"/>
<reference evidence="2 3" key="1">
    <citation type="submission" date="2018-04" db="EMBL/GenBank/DDBJ databases">
        <title>The genome sequence of Caulobacter sp. 744.</title>
        <authorList>
            <person name="Gao J."/>
            <person name="Sun J."/>
        </authorList>
    </citation>
    <scope>NUCLEOTIDE SEQUENCE [LARGE SCALE GENOMIC DNA]</scope>
    <source>
        <strain evidence="2 3">774</strain>
    </source>
</reference>
<keyword evidence="1" id="KW-0472">Membrane</keyword>
<keyword evidence="1" id="KW-1133">Transmembrane helix</keyword>
<keyword evidence="3" id="KW-1185">Reference proteome</keyword>
<organism evidence="2 3">
    <name type="scientific">Caulobacter endophyticus</name>
    <dbReference type="NCBI Taxonomy" id="2172652"/>
    <lineage>
        <taxon>Bacteria</taxon>
        <taxon>Pseudomonadati</taxon>
        <taxon>Pseudomonadota</taxon>
        <taxon>Alphaproteobacteria</taxon>
        <taxon>Caulobacterales</taxon>
        <taxon>Caulobacteraceae</taxon>
        <taxon>Caulobacter</taxon>
    </lineage>
</organism>
<protein>
    <submittedName>
        <fullName evidence="2">Uncharacterized protein</fullName>
    </submittedName>
</protein>
<sequence>MSSPEDRKAVRSTLAWAASTIVVVLLIFNWQLLLGLFWVMTAERRPALLRDAKWDQPASAVRFEARFHTGAPEPELLKWLGRNSFRVNRSERSATRDIAGFPCTEALRIDWAADQAGRLTRRQATVRQIACL</sequence>
<evidence type="ECO:0000256" key="1">
    <source>
        <dbReference type="SAM" id="Phobius"/>
    </source>
</evidence>
<dbReference type="OrthoDB" id="8481416at2"/>
<evidence type="ECO:0000313" key="2">
    <source>
        <dbReference type="EMBL" id="PVM91462.1"/>
    </source>
</evidence>
<comment type="caution">
    <text evidence="2">The sequence shown here is derived from an EMBL/GenBank/DDBJ whole genome shotgun (WGS) entry which is preliminary data.</text>
</comment>
<dbReference type="Proteomes" id="UP000245073">
    <property type="component" value="Unassembled WGS sequence"/>
</dbReference>
<dbReference type="RefSeq" id="WP_109100190.1">
    <property type="nucleotide sequence ID" value="NZ_QDKQ01000030.1"/>
</dbReference>
<gene>
    <name evidence="2" type="ORF">DDF67_06990</name>
</gene>